<protein>
    <submittedName>
        <fullName evidence="2">Uncharacterized protein</fullName>
    </submittedName>
</protein>
<accession>A0AAV5WV62</accession>
<dbReference type="InterPro" id="IPR000358">
    <property type="entry name" value="RNR_small_fam"/>
</dbReference>
<gene>
    <name evidence="2" type="ORF">PFISCL1PPCAC_25850</name>
</gene>
<reference evidence="2" key="1">
    <citation type="submission" date="2023-10" db="EMBL/GenBank/DDBJ databases">
        <title>Genome assembly of Pristionchus species.</title>
        <authorList>
            <person name="Yoshida K."/>
            <person name="Sommer R.J."/>
        </authorList>
    </citation>
    <scope>NUCLEOTIDE SEQUENCE</scope>
    <source>
        <strain evidence="2">RS5133</strain>
    </source>
</reference>
<evidence type="ECO:0000313" key="3">
    <source>
        <dbReference type="Proteomes" id="UP001432322"/>
    </source>
</evidence>
<feature type="region of interest" description="Disordered" evidence="1">
    <location>
        <begin position="94"/>
        <end position="121"/>
    </location>
</feature>
<dbReference type="EMBL" id="BTSY01000006">
    <property type="protein sequence ID" value="GMT34553.1"/>
    <property type="molecule type" value="Genomic_DNA"/>
</dbReference>
<evidence type="ECO:0000313" key="2">
    <source>
        <dbReference type="EMBL" id="GMT34553.1"/>
    </source>
</evidence>
<feature type="compositionally biased region" description="Basic and acidic residues" evidence="1">
    <location>
        <begin position="98"/>
        <end position="108"/>
    </location>
</feature>
<dbReference type="GO" id="GO:0009263">
    <property type="term" value="P:deoxyribonucleotide biosynthetic process"/>
    <property type="evidence" value="ECO:0007669"/>
    <property type="project" value="InterPro"/>
</dbReference>
<dbReference type="Pfam" id="PF00268">
    <property type="entry name" value="Ribonuc_red_sm"/>
    <property type="match status" value="1"/>
</dbReference>
<dbReference type="AlphaFoldDB" id="A0AAV5WV62"/>
<keyword evidence="3" id="KW-1185">Reference proteome</keyword>
<organism evidence="2 3">
    <name type="scientific">Pristionchus fissidentatus</name>
    <dbReference type="NCBI Taxonomy" id="1538716"/>
    <lineage>
        <taxon>Eukaryota</taxon>
        <taxon>Metazoa</taxon>
        <taxon>Ecdysozoa</taxon>
        <taxon>Nematoda</taxon>
        <taxon>Chromadorea</taxon>
        <taxon>Rhabditida</taxon>
        <taxon>Rhabditina</taxon>
        <taxon>Diplogasteromorpha</taxon>
        <taxon>Diplogasteroidea</taxon>
        <taxon>Neodiplogasteridae</taxon>
        <taxon>Pristionchus</taxon>
    </lineage>
</organism>
<sequence>LKKRGLMNMLVQSMENMQKDHTLRRDVAIMTYQMDSTNKVPAKKVQAIIDEAVAISTKFVVEAIPKAMEELGDDELVGCVVSAGDHILTRLNIKAKRHSEEDQQDQQKRTSSSTPTSNRLK</sequence>
<comment type="caution">
    <text evidence="2">The sequence shown here is derived from an EMBL/GenBank/DDBJ whole genome shotgun (WGS) entry which is preliminary data.</text>
</comment>
<feature type="non-terminal residue" evidence="2">
    <location>
        <position position="1"/>
    </location>
</feature>
<dbReference type="Proteomes" id="UP001432322">
    <property type="component" value="Unassembled WGS sequence"/>
</dbReference>
<name>A0AAV5WV62_9BILA</name>
<feature type="non-terminal residue" evidence="2">
    <location>
        <position position="121"/>
    </location>
</feature>
<dbReference type="Gene3D" id="1.10.620.20">
    <property type="entry name" value="Ribonucleotide Reductase, subunit A"/>
    <property type="match status" value="1"/>
</dbReference>
<feature type="compositionally biased region" description="Polar residues" evidence="1">
    <location>
        <begin position="109"/>
        <end position="121"/>
    </location>
</feature>
<dbReference type="InterPro" id="IPR012348">
    <property type="entry name" value="RNR-like"/>
</dbReference>
<evidence type="ECO:0000256" key="1">
    <source>
        <dbReference type="SAM" id="MobiDB-lite"/>
    </source>
</evidence>
<proteinExistence type="predicted"/>
<dbReference type="GO" id="GO:0016491">
    <property type="term" value="F:oxidoreductase activity"/>
    <property type="evidence" value="ECO:0007669"/>
    <property type="project" value="InterPro"/>
</dbReference>